<dbReference type="AlphaFoldDB" id="A0A0E9X2D0"/>
<dbReference type="EMBL" id="GBXM01011848">
    <property type="protein sequence ID" value="JAH96729.1"/>
    <property type="molecule type" value="Transcribed_RNA"/>
</dbReference>
<reference evidence="1" key="1">
    <citation type="submission" date="2014-11" db="EMBL/GenBank/DDBJ databases">
        <authorList>
            <person name="Amaro Gonzalez C."/>
        </authorList>
    </citation>
    <scope>NUCLEOTIDE SEQUENCE</scope>
</reference>
<proteinExistence type="predicted"/>
<protein>
    <submittedName>
        <fullName evidence="1">Uncharacterized protein</fullName>
    </submittedName>
</protein>
<reference evidence="1" key="2">
    <citation type="journal article" date="2015" name="Fish Shellfish Immunol.">
        <title>Early steps in the European eel (Anguilla anguilla)-Vibrio vulnificus interaction in the gills: Role of the RtxA13 toxin.</title>
        <authorList>
            <person name="Callol A."/>
            <person name="Pajuelo D."/>
            <person name="Ebbesson L."/>
            <person name="Teles M."/>
            <person name="MacKenzie S."/>
            <person name="Amaro C."/>
        </authorList>
    </citation>
    <scope>NUCLEOTIDE SEQUENCE</scope>
</reference>
<name>A0A0E9X2D0_ANGAN</name>
<organism evidence="1">
    <name type="scientific">Anguilla anguilla</name>
    <name type="common">European freshwater eel</name>
    <name type="synonym">Muraena anguilla</name>
    <dbReference type="NCBI Taxonomy" id="7936"/>
    <lineage>
        <taxon>Eukaryota</taxon>
        <taxon>Metazoa</taxon>
        <taxon>Chordata</taxon>
        <taxon>Craniata</taxon>
        <taxon>Vertebrata</taxon>
        <taxon>Euteleostomi</taxon>
        <taxon>Actinopterygii</taxon>
        <taxon>Neopterygii</taxon>
        <taxon>Teleostei</taxon>
        <taxon>Anguilliformes</taxon>
        <taxon>Anguillidae</taxon>
        <taxon>Anguilla</taxon>
    </lineage>
</organism>
<evidence type="ECO:0000313" key="1">
    <source>
        <dbReference type="EMBL" id="JAH96729.1"/>
    </source>
</evidence>
<sequence>MSLSQKCEVGLFHRTIWPIQKKSASSLSICPNLQIAFLTQLQTKPLTTAHLIHTVQLQQDRLGVRF</sequence>
<accession>A0A0E9X2D0</accession>